<dbReference type="AlphaFoldDB" id="A0A1Q9LGG5"/>
<dbReference type="GO" id="GO:0003700">
    <property type="term" value="F:DNA-binding transcription factor activity"/>
    <property type="evidence" value="ECO:0007669"/>
    <property type="project" value="InterPro"/>
</dbReference>
<accession>A0A1Q9LGG5</accession>
<dbReference type="GO" id="GO:0003677">
    <property type="term" value="F:DNA binding"/>
    <property type="evidence" value="ECO:0007669"/>
    <property type="project" value="UniProtKB-KW"/>
</dbReference>
<dbReference type="InterPro" id="IPR009061">
    <property type="entry name" value="DNA-bd_dom_put_sf"/>
</dbReference>
<keyword evidence="5" id="KW-1185">Reference proteome</keyword>
<dbReference type="PROSITE" id="PS50937">
    <property type="entry name" value="HTH_MERR_2"/>
    <property type="match status" value="1"/>
</dbReference>
<dbReference type="InterPro" id="IPR036724">
    <property type="entry name" value="Cobalamin-bd_sf"/>
</dbReference>
<dbReference type="GO" id="GO:0046872">
    <property type="term" value="F:metal ion binding"/>
    <property type="evidence" value="ECO:0007669"/>
    <property type="project" value="InterPro"/>
</dbReference>
<evidence type="ECO:0000259" key="3">
    <source>
        <dbReference type="PROSITE" id="PS51332"/>
    </source>
</evidence>
<dbReference type="SUPFAM" id="SSF46955">
    <property type="entry name" value="Putative DNA-binding domain"/>
    <property type="match status" value="1"/>
</dbReference>
<comment type="caution">
    <text evidence="4">The sequence shown here is derived from an EMBL/GenBank/DDBJ whole genome shotgun (WGS) entry which is preliminary data.</text>
</comment>
<dbReference type="Pfam" id="PF02310">
    <property type="entry name" value="B12-binding"/>
    <property type="match status" value="1"/>
</dbReference>
<proteinExistence type="predicted"/>
<dbReference type="Proteomes" id="UP000186040">
    <property type="component" value="Unassembled WGS sequence"/>
</dbReference>
<evidence type="ECO:0008006" key="6">
    <source>
        <dbReference type="Google" id="ProtNLM"/>
    </source>
</evidence>
<dbReference type="SUPFAM" id="SSF52242">
    <property type="entry name" value="Cobalamin (vitamin B12)-binding domain"/>
    <property type="match status" value="1"/>
</dbReference>
<reference evidence="4 5" key="1">
    <citation type="submission" date="2016-10" db="EMBL/GenBank/DDBJ databases">
        <title>The Draft Genome Sequence of Actinokineospora bangkokensis 44EHWT reveals the biosynthetic pathway of antifungal compounds Thailandins with unusual extender unit butylmalonyl-CoA.</title>
        <authorList>
            <person name="Greule A."/>
            <person name="Intra B."/>
            <person name="Flemming S."/>
            <person name="Rommel M.G."/>
            <person name="Panbangred W."/>
            <person name="Bechthold A."/>
        </authorList>
    </citation>
    <scope>NUCLEOTIDE SEQUENCE [LARGE SCALE GENOMIC DNA]</scope>
    <source>
        <strain evidence="4 5">44EHW</strain>
    </source>
</reference>
<dbReference type="PANTHER" id="PTHR30204">
    <property type="entry name" value="REDOX-CYCLING DRUG-SENSING TRANSCRIPTIONAL ACTIVATOR SOXR"/>
    <property type="match status" value="1"/>
</dbReference>
<sequence>MPVAAVARRLGVAPATLRTWDRRYGLGPRGHTTGRHRRYTAADLARLELMRRALLKGATPAEAAGYALRVADDPAALADPAPPVPAQSRAAPPPGGGPEVAALARAVLAMDDAAVGGALAAALAGRGALWVWDELVGPVLAAVGVGWAHPADRGTEVAHLLAECVLTEFVRATPRVAGPAEVLLCCAPGERYGLPLHVLRAALAERGVAVRTLGAAVPVPALVAAVRRTAPAAVVVWAHATAHADPSVLRALPAARPRPLVVAGGPGWAGEGLSPRVEHLAGVGDVVARVVTVSPGVAHSPRE</sequence>
<evidence type="ECO:0000256" key="1">
    <source>
        <dbReference type="ARBA" id="ARBA00023125"/>
    </source>
</evidence>
<dbReference type="InterPro" id="IPR047057">
    <property type="entry name" value="MerR_fam"/>
</dbReference>
<dbReference type="InterPro" id="IPR000551">
    <property type="entry name" value="MerR-type_HTH_dom"/>
</dbReference>
<feature type="domain" description="B12-binding" evidence="3">
    <location>
        <begin position="179"/>
        <end position="303"/>
    </location>
</feature>
<protein>
    <recommendedName>
        <fullName evidence="6">MerR family transcriptional regulator</fullName>
    </recommendedName>
</protein>
<dbReference type="SMART" id="SM00422">
    <property type="entry name" value="HTH_MERR"/>
    <property type="match status" value="1"/>
</dbReference>
<dbReference type="STRING" id="1193682.BJP25_28565"/>
<dbReference type="Gene3D" id="3.40.50.280">
    <property type="entry name" value="Cobalamin-binding domain"/>
    <property type="match status" value="1"/>
</dbReference>
<gene>
    <name evidence="4" type="ORF">BJP25_28565</name>
</gene>
<dbReference type="InterPro" id="IPR006158">
    <property type="entry name" value="Cobalamin-bd"/>
</dbReference>
<dbReference type="OrthoDB" id="9800334at2"/>
<dbReference type="Pfam" id="PF13411">
    <property type="entry name" value="MerR_1"/>
    <property type="match status" value="1"/>
</dbReference>
<organism evidence="4 5">
    <name type="scientific">Actinokineospora bangkokensis</name>
    <dbReference type="NCBI Taxonomy" id="1193682"/>
    <lineage>
        <taxon>Bacteria</taxon>
        <taxon>Bacillati</taxon>
        <taxon>Actinomycetota</taxon>
        <taxon>Actinomycetes</taxon>
        <taxon>Pseudonocardiales</taxon>
        <taxon>Pseudonocardiaceae</taxon>
        <taxon>Actinokineospora</taxon>
    </lineage>
</organism>
<feature type="domain" description="HTH merR-type" evidence="2">
    <location>
        <begin position="1"/>
        <end position="53"/>
    </location>
</feature>
<dbReference type="PROSITE" id="PS51332">
    <property type="entry name" value="B12_BINDING"/>
    <property type="match status" value="1"/>
</dbReference>
<dbReference type="GO" id="GO:0031419">
    <property type="term" value="F:cobalamin binding"/>
    <property type="evidence" value="ECO:0007669"/>
    <property type="project" value="InterPro"/>
</dbReference>
<evidence type="ECO:0000313" key="5">
    <source>
        <dbReference type="Proteomes" id="UP000186040"/>
    </source>
</evidence>
<evidence type="ECO:0000313" key="4">
    <source>
        <dbReference type="EMBL" id="OLR91138.1"/>
    </source>
</evidence>
<keyword evidence="1" id="KW-0238">DNA-binding</keyword>
<dbReference type="PANTHER" id="PTHR30204:SF97">
    <property type="entry name" value="MERR FAMILY REGULATORY PROTEIN"/>
    <property type="match status" value="1"/>
</dbReference>
<evidence type="ECO:0000259" key="2">
    <source>
        <dbReference type="PROSITE" id="PS50937"/>
    </source>
</evidence>
<dbReference type="Gene3D" id="1.10.1660.10">
    <property type="match status" value="1"/>
</dbReference>
<dbReference type="EMBL" id="MKQR01000026">
    <property type="protein sequence ID" value="OLR91138.1"/>
    <property type="molecule type" value="Genomic_DNA"/>
</dbReference>
<name>A0A1Q9LGG5_9PSEU</name>